<accession>A0A3E5BKI6</accession>
<evidence type="ECO:0000313" key="2">
    <source>
        <dbReference type="Proteomes" id="UP000260983"/>
    </source>
</evidence>
<protein>
    <submittedName>
        <fullName evidence="1">Uncharacterized protein</fullName>
    </submittedName>
</protein>
<gene>
    <name evidence="1" type="ORF">DXB65_04580</name>
</gene>
<dbReference type="EMBL" id="QSUL01000003">
    <property type="protein sequence ID" value="RGN38132.1"/>
    <property type="molecule type" value="Genomic_DNA"/>
</dbReference>
<dbReference type="AlphaFoldDB" id="A0A3E5BKI6"/>
<evidence type="ECO:0000313" key="1">
    <source>
        <dbReference type="EMBL" id="RGN38132.1"/>
    </source>
</evidence>
<sequence length="269" mass="31794">MSEINIPKENEGFIYTILSFERNVEIKCNKNCRYIKERKYYQDCPDQLTTGNGKTKPQFTADKLVLNIKNIGGHENWTFASNEVLLVDGEGFIHEGEFMCYENLPVNYAGKGQQLLPQTQMNFILLFYPLPENVNVSRFKINIYNKWTDFILQDFDESVSSLFNAVKKKEKVIEYDEEGEKKHISNTYLDYNLKYDLERFEKRLLDLKVKLFSRFNNVLTQAEKTKLDNKITSEIYALDLELEEKQEAEYNQVKEKFTAIKNEYTRRAK</sequence>
<name>A0A3E5BKI6_9BACE</name>
<dbReference type="Proteomes" id="UP000260983">
    <property type="component" value="Unassembled WGS sequence"/>
</dbReference>
<dbReference type="RefSeq" id="WP_009128786.1">
    <property type="nucleotide sequence ID" value="NZ_CABKRN010000001.1"/>
</dbReference>
<proteinExistence type="predicted"/>
<reference evidence="1 2" key="1">
    <citation type="submission" date="2018-08" db="EMBL/GenBank/DDBJ databases">
        <title>A genome reference for cultivated species of the human gut microbiota.</title>
        <authorList>
            <person name="Zou Y."/>
            <person name="Xue W."/>
            <person name="Luo G."/>
        </authorList>
    </citation>
    <scope>NUCLEOTIDE SEQUENCE [LARGE SCALE GENOMIC DNA]</scope>
    <source>
        <strain evidence="1 2">OM05-15BH</strain>
    </source>
</reference>
<organism evidence="1 2">
    <name type="scientific">Bacteroides oleiciplenus</name>
    <dbReference type="NCBI Taxonomy" id="626931"/>
    <lineage>
        <taxon>Bacteria</taxon>
        <taxon>Pseudomonadati</taxon>
        <taxon>Bacteroidota</taxon>
        <taxon>Bacteroidia</taxon>
        <taxon>Bacteroidales</taxon>
        <taxon>Bacteroidaceae</taxon>
        <taxon>Bacteroides</taxon>
    </lineage>
</organism>
<comment type="caution">
    <text evidence="1">The sequence shown here is derived from an EMBL/GenBank/DDBJ whole genome shotgun (WGS) entry which is preliminary data.</text>
</comment>